<dbReference type="EMBL" id="VFQX01000074">
    <property type="protein sequence ID" value="KAF0971673.1"/>
    <property type="molecule type" value="Genomic_DNA"/>
</dbReference>
<dbReference type="Proteomes" id="UP000444721">
    <property type="component" value="Unassembled WGS sequence"/>
</dbReference>
<feature type="region of interest" description="Disordered" evidence="1">
    <location>
        <begin position="95"/>
        <end position="189"/>
    </location>
</feature>
<dbReference type="OMA" id="CERYLKF"/>
<protein>
    <submittedName>
        <fullName evidence="2">Uncharacterized protein</fullName>
    </submittedName>
</protein>
<accession>A0A6A5AT39</accession>
<evidence type="ECO:0000313" key="2">
    <source>
        <dbReference type="EMBL" id="KAF0971673.1"/>
    </source>
</evidence>
<dbReference type="RefSeq" id="XP_044556389.1">
    <property type="nucleotide sequence ID" value="XM_044713903.1"/>
</dbReference>
<gene>
    <name evidence="2" type="ORF">FDP41_009896</name>
</gene>
<comment type="caution">
    <text evidence="2">The sequence shown here is derived from an EMBL/GenBank/DDBJ whole genome shotgun (WGS) entry which is preliminary data.</text>
</comment>
<sequence>MSDSHQRNASAFADSKSFMSTKEYLLASEFSNYSWKVKREIIDPMLHLEVSMNDSPSFHHHDENDHHEQQVEEPSSRFDIHHQKRAWYWKVADPIDQQQQQQKQQPTSHHSETAVPSPKSFSPHGRSTTPPPSNPSSFMMKNRTSGRKSNTSLIESHHHHTHHFISSHSVREDDDDDGEEETPHQKTTIEQQEKALKALADYRLQLLQTRPVSYREFIQNSMNTLLEQVLSLYDLQNSYDATCASLLGGSPRDLLEQIRHRIGLSLEDVETVLDLYDQARYSKEKATRSSLISTQVFNVFSKSFLTILRQIEQYHVQNSLL</sequence>
<dbReference type="VEuPathDB" id="AmoebaDB:NfTy_080980"/>
<dbReference type="GeneID" id="68117111"/>
<dbReference type="OrthoDB" id="10570014at2759"/>
<dbReference type="VEuPathDB" id="AmoebaDB:FDP41_009896"/>
<keyword evidence="3" id="KW-1185">Reference proteome</keyword>
<name>A0A6A5AT39_NAEFO</name>
<feature type="region of interest" description="Disordered" evidence="1">
    <location>
        <begin position="53"/>
        <end position="78"/>
    </location>
</feature>
<evidence type="ECO:0000256" key="1">
    <source>
        <dbReference type="SAM" id="MobiDB-lite"/>
    </source>
</evidence>
<reference evidence="2 3" key="1">
    <citation type="journal article" date="2019" name="Sci. Rep.">
        <title>Nanopore sequencing improves the draft genome of the human pathogenic amoeba Naegleria fowleri.</title>
        <authorList>
            <person name="Liechti N."/>
            <person name="Schurch N."/>
            <person name="Bruggmann R."/>
            <person name="Wittwer M."/>
        </authorList>
    </citation>
    <scope>NUCLEOTIDE SEQUENCE [LARGE SCALE GENOMIC DNA]</scope>
    <source>
        <strain evidence="2 3">ATCC 30894</strain>
    </source>
</reference>
<organism evidence="2 3">
    <name type="scientific">Naegleria fowleri</name>
    <name type="common">Brain eating amoeba</name>
    <dbReference type="NCBI Taxonomy" id="5763"/>
    <lineage>
        <taxon>Eukaryota</taxon>
        <taxon>Discoba</taxon>
        <taxon>Heterolobosea</taxon>
        <taxon>Tetramitia</taxon>
        <taxon>Eutetramitia</taxon>
        <taxon>Vahlkampfiidae</taxon>
        <taxon>Naegleria</taxon>
    </lineage>
</organism>
<feature type="compositionally biased region" description="Basic and acidic residues" evidence="1">
    <location>
        <begin position="57"/>
        <end position="78"/>
    </location>
</feature>
<dbReference type="AlphaFoldDB" id="A0A6A5AT39"/>
<dbReference type="VEuPathDB" id="AmoebaDB:NF0104090"/>
<evidence type="ECO:0000313" key="3">
    <source>
        <dbReference type="Proteomes" id="UP000444721"/>
    </source>
</evidence>
<proteinExistence type="predicted"/>